<dbReference type="Proteomes" id="UP000254634">
    <property type="component" value="Unassembled WGS sequence"/>
</dbReference>
<sequence>MSIVKNLYLEMNFSHATCQNQKEVRELILYHLLLKFPQLVHYPKILSAMCDAQYYKYFSK</sequence>
<proteinExistence type="predicted"/>
<dbReference type="EMBL" id="UHFR01000005">
    <property type="protein sequence ID" value="SUN77373.1"/>
    <property type="molecule type" value="Genomic_DNA"/>
</dbReference>
<organism evidence="1 2">
    <name type="scientific">Streptococcus massiliensis</name>
    <dbReference type="NCBI Taxonomy" id="313439"/>
    <lineage>
        <taxon>Bacteria</taxon>
        <taxon>Bacillati</taxon>
        <taxon>Bacillota</taxon>
        <taxon>Bacilli</taxon>
        <taxon>Lactobacillales</taxon>
        <taxon>Streptococcaceae</taxon>
        <taxon>Streptococcus</taxon>
    </lineage>
</organism>
<accession>A0A380KZF0</accession>
<name>A0A380KZF0_9STRE</name>
<evidence type="ECO:0000313" key="2">
    <source>
        <dbReference type="Proteomes" id="UP000254634"/>
    </source>
</evidence>
<gene>
    <name evidence="1" type="ORF">NCTC13765_01897</name>
</gene>
<dbReference type="RefSeq" id="WP_018372447.1">
    <property type="nucleotide sequence ID" value="NZ_UHFR01000005.1"/>
</dbReference>
<keyword evidence="2" id="KW-1185">Reference proteome</keyword>
<dbReference type="AlphaFoldDB" id="A0A380KZF0"/>
<evidence type="ECO:0000313" key="1">
    <source>
        <dbReference type="EMBL" id="SUN77373.1"/>
    </source>
</evidence>
<protein>
    <submittedName>
        <fullName evidence="1">Uncharacterized protein</fullName>
    </submittedName>
</protein>
<reference evidence="1" key="1">
    <citation type="submission" date="2018-06" db="EMBL/GenBank/DDBJ databases">
        <authorList>
            <consortium name="Pathogen Informatics"/>
            <person name="Doyle S."/>
        </authorList>
    </citation>
    <scope>NUCLEOTIDE SEQUENCE [LARGE SCALE GENOMIC DNA]</scope>
    <source>
        <strain evidence="1">NCTC13765</strain>
    </source>
</reference>